<keyword evidence="3" id="KW-1185">Reference proteome</keyword>
<gene>
    <name evidence="2" type="ORF">ACFQ07_10270</name>
</gene>
<evidence type="ECO:0000313" key="3">
    <source>
        <dbReference type="Proteomes" id="UP001597083"/>
    </source>
</evidence>
<sequence length="134" mass="14582">GATMLAVMTGGVIVAWPSSEEPTAPRTTVTPTSAAQTSRPPSPRQLEFYFTGNVRLTSVTYTVNGRTTTVKNAKLPWRTVVQIPALPQRTKWRMSFKFPPGEIRYRVLVNGFQVRTGNYAAAGLSGEGEADGNH</sequence>
<dbReference type="EMBL" id="JBHTIR010001484">
    <property type="protein sequence ID" value="MFD0852611.1"/>
    <property type="molecule type" value="Genomic_DNA"/>
</dbReference>
<reference evidence="3" key="1">
    <citation type="journal article" date="2019" name="Int. J. Syst. Evol. Microbiol.">
        <title>The Global Catalogue of Microorganisms (GCM) 10K type strain sequencing project: providing services to taxonomists for standard genome sequencing and annotation.</title>
        <authorList>
            <consortium name="The Broad Institute Genomics Platform"/>
            <consortium name="The Broad Institute Genome Sequencing Center for Infectious Disease"/>
            <person name="Wu L."/>
            <person name="Ma J."/>
        </authorList>
    </citation>
    <scope>NUCLEOTIDE SEQUENCE [LARGE SCALE GENOMIC DNA]</scope>
    <source>
        <strain evidence="3">JCM 31696</strain>
    </source>
</reference>
<feature type="non-terminal residue" evidence="2">
    <location>
        <position position="1"/>
    </location>
</feature>
<protein>
    <recommendedName>
        <fullName evidence="4">Serine/threonine protein kinase</fullName>
    </recommendedName>
</protein>
<accession>A0ABW3CDX8</accession>
<dbReference type="Proteomes" id="UP001597083">
    <property type="component" value="Unassembled WGS sequence"/>
</dbReference>
<evidence type="ECO:0000313" key="2">
    <source>
        <dbReference type="EMBL" id="MFD0852611.1"/>
    </source>
</evidence>
<feature type="compositionally biased region" description="Polar residues" evidence="1">
    <location>
        <begin position="25"/>
        <end position="39"/>
    </location>
</feature>
<feature type="region of interest" description="Disordered" evidence="1">
    <location>
        <begin position="18"/>
        <end position="44"/>
    </location>
</feature>
<proteinExistence type="predicted"/>
<organism evidence="2 3">
    <name type="scientific">Actinomadura adrarensis</name>
    <dbReference type="NCBI Taxonomy" id="1819600"/>
    <lineage>
        <taxon>Bacteria</taxon>
        <taxon>Bacillati</taxon>
        <taxon>Actinomycetota</taxon>
        <taxon>Actinomycetes</taxon>
        <taxon>Streptosporangiales</taxon>
        <taxon>Thermomonosporaceae</taxon>
        <taxon>Actinomadura</taxon>
    </lineage>
</organism>
<comment type="caution">
    <text evidence="2">The sequence shown here is derived from an EMBL/GenBank/DDBJ whole genome shotgun (WGS) entry which is preliminary data.</text>
</comment>
<evidence type="ECO:0000256" key="1">
    <source>
        <dbReference type="SAM" id="MobiDB-lite"/>
    </source>
</evidence>
<evidence type="ECO:0008006" key="4">
    <source>
        <dbReference type="Google" id="ProtNLM"/>
    </source>
</evidence>
<name>A0ABW3CDX8_9ACTN</name>